<gene>
    <name evidence="1" type="ORF">ADIWIN_1189</name>
</gene>
<reference evidence="1 2" key="1">
    <citation type="journal article" date="2013" name="Genome Announc.">
        <title>Draft Genome Sequence of Winogradskyella psychrotolerans RS-3T, Isolated from the Marine Transect of Kongsfjorden, Ny-Alesund, Svalbard, Arctic Ocean.</title>
        <authorList>
            <person name="Kumar Pinnaka A."/>
            <person name="Ara S."/>
            <person name="Singh A."/>
            <person name="Shivaji S."/>
        </authorList>
    </citation>
    <scope>NUCLEOTIDE SEQUENCE [LARGE SCALE GENOMIC DNA]</scope>
    <source>
        <strain evidence="1 2">RS-3</strain>
    </source>
</reference>
<dbReference type="Gene3D" id="3.30.70.1280">
    <property type="entry name" value="SP0830-like domains"/>
    <property type="match status" value="1"/>
</dbReference>
<comment type="caution">
    <text evidence="1">The sequence shown here is derived from an EMBL/GenBank/DDBJ whole genome shotgun (WGS) entry which is preliminary data.</text>
</comment>
<evidence type="ECO:0008006" key="3">
    <source>
        <dbReference type="Google" id="ProtNLM"/>
    </source>
</evidence>
<accession>S7X461</accession>
<keyword evidence="2" id="KW-1185">Reference proteome</keyword>
<dbReference type="eggNOG" id="COG3797">
    <property type="taxonomic scope" value="Bacteria"/>
</dbReference>
<dbReference type="PATRIC" id="fig|641526.4.peg.1181"/>
<protein>
    <recommendedName>
        <fullName evidence="3">DUF1697 domain-containing protein</fullName>
    </recommendedName>
</protein>
<dbReference type="STRING" id="641526.ADIWIN_1189"/>
<organism evidence="1 2">
    <name type="scientific">Winogradskyella psychrotolerans RS-3</name>
    <dbReference type="NCBI Taxonomy" id="641526"/>
    <lineage>
        <taxon>Bacteria</taxon>
        <taxon>Pseudomonadati</taxon>
        <taxon>Bacteroidota</taxon>
        <taxon>Flavobacteriia</taxon>
        <taxon>Flavobacteriales</taxon>
        <taxon>Flavobacteriaceae</taxon>
        <taxon>Winogradskyella</taxon>
    </lineage>
</organism>
<dbReference type="InterPro" id="IPR012545">
    <property type="entry name" value="DUF1697"/>
</dbReference>
<dbReference type="SUPFAM" id="SSF160379">
    <property type="entry name" value="SP0830-like"/>
    <property type="match status" value="1"/>
</dbReference>
<dbReference type="PANTHER" id="PTHR36439">
    <property type="entry name" value="BLL4334 PROTEIN"/>
    <property type="match status" value="1"/>
</dbReference>
<dbReference type="EMBL" id="ATMR01000081">
    <property type="protein sequence ID" value="EPR73829.1"/>
    <property type="molecule type" value="Genomic_DNA"/>
</dbReference>
<evidence type="ECO:0000313" key="1">
    <source>
        <dbReference type="EMBL" id="EPR73829.1"/>
    </source>
</evidence>
<dbReference type="Proteomes" id="UP000014962">
    <property type="component" value="Unassembled WGS sequence"/>
</dbReference>
<name>S7X461_9FLAO</name>
<proteinExistence type="predicted"/>
<dbReference type="AlphaFoldDB" id="S7X461"/>
<dbReference type="Pfam" id="PF08002">
    <property type="entry name" value="DUF1697"/>
    <property type="match status" value="1"/>
</dbReference>
<dbReference type="PANTHER" id="PTHR36439:SF1">
    <property type="entry name" value="DUF1697 DOMAIN-CONTAINING PROTEIN"/>
    <property type="match status" value="1"/>
</dbReference>
<evidence type="ECO:0000313" key="2">
    <source>
        <dbReference type="Proteomes" id="UP000014962"/>
    </source>
</evidence>
<sequence length="63" mass="7048">MQTYIALLRGINVGGHKKVPMAELKELLSKSGLNNVKTYIQSGNVIFQSSNGDSKIHYRSIWI</sequence>